<accession>A0AA88H594</accession>
<name>A0AA88H594_ARTSF</name>
<dbReference type="GO" id="GO:0008270">
    <property type="term" value="F:zinc ion binding"/>
    <property type="evidence" value="ECO:0007669"/>
    <property type="project" value="UniProtKB-KW"/>
</dbReference>
<dbReference type="InterPro" id="IPR036236">
    <property type="entry name" value="Znf_C2H2_sf"/>
</dbReference>
<evidence type="ECO:0000259" key="7">
    <source>
        <dbReference type="PROSITE" id="PS50157"/>
    </source>
</evidence>
<keyword evidence="4" id="KW-0862">Zinc</keyword>
<dbReference type="SMART" id="SM00355">
    <property type="entry name" value="ZnF_C2H2"/>
    <property type="match status" value="14"/>
</dbReference>
<feature type="domain" description="C2H2-type" evidence="7">
    <location>
        <begin position="74"/>
        <end position="102"/>
    </location>
</feature>
<evidence type="ECO:0000256" key="6">
    <source>
        <dbReference type="SAM" id="MobiDB-lite"/>
    </source>
</evidence>
<evidence type="ECO:0000256" key="3">
    <source>
        <dbReference type="ARBA" id="ARBA00022771"/>
    </source>
</evidence>
<dbReference type="AlphaFoldDB" id="A0AA88H594"/>
<dbReference type="GO" id="GO:0005634">
    <property type="term" value="C:nucleus"/>
    <property type="evidence" value="ECO:0007669"/>
    <property type="project" value="TreeGrafter"/>
</dbReference>
<dbReference type="PANTHER" id="PTHR24379">
    <property type="entry name" value="KRAB AND ZINC FINGER DOMAIN-CONTAINING"/>
    <property type="match status" value="1"/>
</dbReference>
<keyword evidence="2" id="KW-0677">Repeat</keyword>
<dbReference type="PANTHER" id="PTHR24379:SF127">
    <property type="entry name" value="BLOODY FINGERS-RELATED"/>
    <property type="match status" value="1"/>
</dbReference>
<keyword evidence="1" id="KW-0479">Metal-binding</keyword>
<dbReference type="PROSITE" id="PS00028">
    <property type="entry name" value="ZINC_FINGER_C2H2_1"/>
    <property type="match status" value="5"/>
</dbReference>
<evidence type="ECO:0000256" key="5">
    <source>
        <dbReference type="PROSITE-ProRule" id="PRU00042"/>
    </source>
</evidence>
<gene>
    <name evidence="8" type="ORF">QYM36_017254</name>
</gene>
<evidence type="ECO:0000256" key="2">
    <source>
        <dbReference type="ARBA" id="ARBA00022737"/>
    </source>
</evidence>
<evidence type="ECO:0000313" key="8">
    <source>
        <dbReference type="EMBL" id="KAK2705145.1"/>
    </source>
</evidence>
<keyword evidence="9" id="KW-1185">Reference proteome</keyword>
<feature type="region of interest" description="Disordered" evidence="6">
    <location>
        <begin position="427"/>
        <end position="464"/>
    </location>
</feature>
<evidence type="ECO:0000256" key="4">
    <source>
        <dbReference type="ARBA" id="ARBA00022833"/>
    </source>
</evidence>
<dbReference type="Proteomes" id="UP001187531">
    <property type="component" value="Unassembled WGS sequence"/>
</dbReference>
<reference evidence="8" key="1">
    <citation type="submission" date="2023-07" db="EMBL/GenBank/DDBJ databases">
        <title>Chromosome-level genome assembly of Artemia franciscana.</title>
        <authorList>
            <person name="Jo E."/>
        </authorList>
    </citation>
    <scope>NUCLEOTIDE SEQUENCE</scope>
    <source>
        <tissue evidence="8">Whole body</tissue>
    </source>
</reference>
<dbReference type="GO" id="GO:0000977">
    <property type="term" value="F:RNA polymerase II transcription regulatory region sequence-specific DNA binding"/>
    <property type="evidence" value="ECO:0007669"/>
    <property type="project" value="TreeGrafter"/>
</dbReference>
<keyword evidence="3 5" id="KW-0863">Zinc-finger</keyword>
<evidence type="ECO:0000313" key="9">
    <source>
        <dbReference type="Proteomes" id="UP001187531"/>
    </source>
</evidence>
<sequence length="1210" mass="138512">MSVGESCINISEEPEAISITDEQEKENEDNNGFATESRGNVKAYKCKICSKTFCRKYDLERHISLSRNVNEWPYVCEICTRGFGYLDRLRNHRASVHGLDAKPVHCEICNHESVTQDHHRYHIKVKHWRHWSIMKKYHTEDITIQATFETDTNVDENHLFSNEKSDEISKLRIEISENPSFPSERTESNVVGNFSMTSKMDVSPLSQDQESCISIDEESQLVSNVDEKRDGSVSGQCSKNLKKLQKAEFLTDNNRVHTNTCEICYKVFPRKRDLEMHVSDCHSMPVDLPYTCEIFGKNVCYPQRLRGHQASAHGIDVRPIICGMCKHKSITQESLSSRYHMKVKRCREDTSKTENSKDLLFLQVFEDENDYSADEEPSNTLKLSDDLSGKKISFSNRKSDSDGDNNSTKANTVDYFDLSNAIEISLSSQDQEKHTTIPEESESLDRNQKHKENLSDNSPDGSDDQIIEGLLFKERKTEANTREICSKVFMRKRDFDKHNYECHNKPPESPCACDICGKNLYYPKRLRNHRASVHGIEIKPVICEICSHESVTQDHHAYHIKSRHCGQSILNKNGNEDFGNWQVSEANNKVDVNHQFTNKESRGISKLPDDLTRVNVCLSNRKADPLFTEFRKSNKSNAVKVIVSSSFQDQEISTSLTREPIVRDIGEKIRARKNFLAIAQGLFMYLRKQSCRSRLPKSKQILVKSVAKHFGGNAILMSTTLSATIFKKSYSLFGEHSATESNDGKTAVVPSHQNQENSSTATKEALLVTNIDERQGKNKLDSRSKTTDNHQKAEFSFKNTKMKANTCEICCITFNRRYNFDKHNSECYDIHVETPYVCYICGRNLYYPKRLINHLISAHGVATKPVACEICNHESATQEHHHYHMKVKHYGRSFRNKEGVEGLEAFQVPETNANIDGNHHSVDQKSDEVSKVHEDISENQENSSTATKEALLVTNIDERQGKNKLDSRSKTTDNHQKAEFSFKNTKMKANTCEICCITFNRRYNFDKHNSECYDIHVETPYVCYICGRNLYYPKRLINHLISAHGVATKPVACEICNHESATQEHHHYHMKVKHYGRSFRNKEGVEGLEAFQVPETNANIDGNHHSVDQKSDEVSKVYEDISEVSEEFSSRQTSSFFRVHATIGSTTLEDFDMTCRMKVSSFSQNEDVCTSIHKEEQLVKSTFEKQKEFGLGSSLKTVDMDTSSERRNDV</sequence>
<dbReference type="EMBL" id="JAVRJZ010000021">
    <property type="protein sequence ID" value="KAK2705145.1"/>
    <property type="molecule type" value="Genomic_DNA"/>
</dbReference>
<feature type="region of interest" description="Disordered" evidence="6">
    <location>
        <begin position="740"/>
        <end position="763"/>
    </location>
</feature>
<protein>
    <recommendedName>
        <fullName evidence="7">C2H2-type domain-containing protein</fullName>
    </recommendedName>
</protein>
<dbReference type="PROSITE" id="PS50157">
    <property type="entry name" value="ZINC_FINGER_C2H2_2"/>
    <property type="match status" value="2"/>
</dbReference>
<feature type="domain" description="C2H2-type" evidence="7">
    <location>
        <begin position="44"/>
        <end position="73"/>
    </location>
</feature>
<organism evidence="8 9">
    <name type="scientific">Artemia franciscana</name>
    <name type="common">Brine shrimp</name>
    <name type="synonym">Artemia sanfranciscana</name>
    <dbReference type="NCBI Taxonomy" id="6661"/>
    <lineage>
        <taxon>Eukaryota</taxon>
        <taxon>Metazoa</taxon>
        <taxon>Ecdysozoa</taxon>
        <taxon>Arthropoda</taxon>
        <taxon>Crustacea</taxon>
        <taxon>Branchiopoda</taxon>
        <taxon>Anostraca</taxon>
        <taxon>Artemiidae</taxon>
        <taxon>Artemia</taxon>
    </lineage>
</organism>
<dbReference type="SUPFAM" id="SSF57667">
    <property type="entry name" value="beta-beta-alpha zinc fingers"/>
    <property type="match status" value="1"/>
</dbReference>
<proteinExistence type="predicted"/>
<comment type="caution">
    <text evidence="8">The sequence shown here is derived from an EMBL/GenBank/DDBJ whole genome shotgun (WGS) entry which is preliminary data.</text>
</comment>
<dbReference type="InterPro" id="IPR013087">
    <property type="entry name" value="Znf_C2H2_type"/>
</dbReference>
<feature type="compositionally biased region" description="Polar residues" evidence="6">
    <location>
        <begin position="751"/>
        <end position="762"/>
    </location>
</feature>
<dbReference type="GO" id="GO:0000981">
    <property type="term" value="F:DNA-binding transcription factor activity, RNA polymerase II-specific"/>
    <property type="evidence" value="ECO:0007669"/>
    <property type="project" value="TreeGrafter"/>
</dbReference>
<evidence type="ECO:0000256" key="1">
    <source>
        <dbReference type="ARBA" id="ARBA00022723"/>
    </source>
</evidence>
<dbReference type="Gene3D" id="3.30.160.60">
    <property type="entry name" value="Classic Zinc Finger"/>
    <property type="match status" value="6"/>
</dbReference>
<feature type="compositionally biased region" description="Basic and acidic residues" evidence="6">
    <location>
        <begin position="430"/>
        <end position="454"/>
    </location>
</feature>